<dbReference type="Pfam" id="PF03170">
    <property type="entry name" value="BcsB"/>
    <property type="match status" value="2"/>
</dbReference>
<keyword evidence="6" id="KW-0135">Cellulose biosynthesis</keyword>
<keyword evidence="3 6" id="KW-0812">Transmembrane</keyword>
<evidence type="ECO:0000256" key="6">
    <source>
        <dbReference type="RuleBase" id="RU365021"/>
    </source>
</evidence>
<dbReference type="AlphaFoldDB" id="A0A8J7FL69"/>
<evidence type="ECO:0000313" key="7">
    <source>
        <dbReference type="EMBL" id="MBE9608266.1"/>
    </source>
</evidence>
<comment type="caution">
    <text evidence="7">The sequence shown here is derived from an EMBL/GenBank/DDBJ whole genome shotgun (WGS) entry which is preliminary data.</text>
</comment>
<comment type="pathway">
    <text evidence="6">Glycan metabolism; bacterial cellulose biosynthesis.</text>
</comment>
<keyword evidence="5 6" id="KW-0472">Membrane</keyword>
<reference evidence="7 8" key="1">
    <citation type="submission" date="2020-10" db="EMBL/GenBank/DDBJ databases">
        <title>The genome sequence of Chitinilyticum litopenaei 4Y14.</title>
        <authorList>
            <person name="Liu Y."/>
        </authorList>
    </citation>
    <scope>NUCLEOTIDE SEQUENCE [LARGE SCALE GENOMIC DNA]</scope>
    <source>
        <strain evidence="7 8">4Y14</strain>
    </source>
</reference>
<dbReference type="GO" id="GO:0030244">
    <property type="term" value="P:cellulose biosynthetic process"/>
    <property type="evidence" value="ECO:0007669"/>
    <property type="project" value="UniProtKB-KW"/>
</dbReference>
<feature type="transmembrane region" description="Helical" evidence="6">
    <location>
        <begin position="700"/>
        <end position="718"/>
    </location>
</feature>
<dbReference type="InterPro" id="IPR018513">
    <property type="entry name" value="Cell_synthase_bac"/>
</dbReference>
<dbReference type="RefSeq" id="WP_194114760.1">
    <property type="nucleotide sequence ID" value="NZ_JADFUA010000001.1"/>
</dbReference>
<keyword evidence="2 6" id="KW-1003">Cell membrane</keyword>
<dbReference type="PANTHER" id="PTHR39083">
    <property type="entry name" value="CYCLIC DI-GMP-BINDING PROTEIN"/>
    <property type="match status" value="1"/>
</dbReference>
<keyword evidence="4 6" id="KW-1133">Transmembrane helix</keyword>
<evidence type="ECO:0000256" key="5">
    <source>
        <dbReference type="ARBA" id="ARBA00023136"/>
    </source>
</evidence>
<accession>A0A8J7FL69</accession>
<keyword evidence="6" id="KW-0973">c-di-GMP</keyword>
<dbReference type="GO" id="GO:0005886">
    <property type="term" value="C:plasma membrane"/>
    <property type="evidence" value="ECO:0007669"/>
    <property type="project" value="UniProtKB-SubCell"/>
</dbReference>
<evidence type="ECO:0000313" key="8">
    <source>
        <dbReference type="Proteomes" id="UP000604481"/>
    </source>
</evidence>
<keyword evidence="6" id="KW-0997">Cell inner membrane</keyword>
<proteinExistence type="inferred from homology"/>
<dbReference type="PANTHER" id="PTHR39083:SF1">
    <property type="entry name" value="CYCLIC DI-GMP-BINDING PROTEIN"/>
    <property type="match status" value="1"/>
</dbReference>
<keyword evidence="8" id="KW-1185">Reference proteome</keyword>
<sequence length="733" mass="77919">MPALFYPSRFLAAVLIPVLASLGATTHAGPAGDQFASWQSRSLVTRSIPLTQIGIPEPVTLRGRNSSRDFYFPVPAGIALQQASLQLNGNYLRGSGGRSTLQVTANGVPVLSQNITADSAPLQLPLALGNTQIRNGFLQFSVGWSSALAEQVCSSESSDGNILNINPATRLEFSFDADDVMSATAAWQSLPPEPILLLPAGRSDPQSFDQAWRIGVLLKEHNKRLQLRSLPTVGSQIDLRSIQVPASLQGIPAFAALSKASPSHLIADEAQLGALLVLGRQGPLSADLLVDSPALRGAIQKALDALQAQMAEVSADSAASFAAWRSKRFALPQANDSIALGQFAGQPLIIVGAQARHLGNTFQPAWQQLRNDLRAQPESQSGDFSLRRDAILLDKLAAFSGSLDILSQGQRSVSFSLADLSTSGKQPTAVVLDVSAAPNQQQEKPVVSVFLNDLLLGAQHVRSNGKVQRIEVAIPDYILRSKNTLTVRFNRQPSTPRCHDTPVAYPVSLLPGSHLQLGKSLGSSNFMGISTRFGSTGTVLLADSLLDQAQKNLPGLIDMASALGASADMAPARFIAQKQAAPVPESTFFAVGVTLPGVSPVTSLRNGQVLVNGKAVQNLGANQLHKLGLAEIVKAGGQYGVLYTSTGAEIPEIQDNTPSLDRGNLAIITGDGKVIQLDQHDPDGSALAEAADPDTVWDRYWWLWTGLIGLVGFVLLLARLTQIRRRRKGDVAL</sequence>
<keyword evidence="6" id="KW-0732">Signal</keyword>
<comment type="subcellular location">
    <subcellularLocation>
        <location evidence="6">Cell inner membrane</location>
    </subcellularLocation>
    <subcellularLocation>
        <location evidence="1">Cell membrane</location>
        <topology evidence="1">Single-pass membrane protein</topology>
    </subcellularLocation>
</comment>
<comment type="similarity">
    <text evidence="6">Belongs to the AcsB/BcsB family.</text>
</comment>
<evidence type="ECO:0000256" key="3">
    <source>
        <dbReference type="ARBA" id="ARBA00022692"/>
    </source>
</evidence>
<feature type="signal peptide" evidence="6">
    <location>
        <begin position="1"/>
        <end position="28"/>
    </location>
</feature>
<dbReference type="Gene3D" id="2.60.120.260">
    <property type="entry name" value="Galactose-binding domain-like"/>
    <property type="match status" value="2"/>
</dbReference>
<comment type="function">
    <text evidence="6">Binds the cellulose synthase activator, bis-(3'-5') cyclic diguanylic acid (c-di-GMP).</text>
</comment>
<feature type="chain" id="PRO_5035341981" description="Cyclic di-GMP-binding protein" evidence="6">
    <location>
        <begin position="29"/>
        <end position="733"/>
    </location>
</feature>
<evidence type="ECO:0000256" key="4">
    <source>
        <dbReference type="ARBA" id="ARBA00022989"/>
    </source>
</evidence>
<dbReference type="UniPathway" id="UPA00694"/>
<dbReference type="EMBL" id="JADFUA010000001">
    <property type="protein sequence ID" value="MBE9608266.1"/>
    <property type="molecule type" value="Genomic_DNA"/>
</dbReference>
<dbReference type="GO" id="GO:0006011">
    <property type="term" value="P:UDP-alpha-D-glucose metabolic process"/>
    <property type="evidence" value="ECO:0007669"/>
    <property type="project" value="InterPro"/>
</dbReference>
<dbReference type="Proteomes" id="UP000604481">
    <property type="component" value="Unassembled WGS sequence"/>
</dbReference>
<gene>
    <name evidence="7" type="ORF">INR99_02785</name>
</gene>
<evidence type="ECO:0000256" key="1">
    <source>
        <dbReference type="ARBA" id="ARBA00004162"/>
    </source>
</evidence>
<comment type="subunit">
    <text evidence="6">Tightly associated with the cellulose synthase catalytic subunit.</text>
</comment>
<evidence type="ECO:0000256" key="2">
    <source>
        <dbReference type="ARBA" id="ARBA00022475"/>
    </source>
</evidence>
<name>A0A8J7FL69_9NEIS</name>
<organism evidence="7 8">
    <name type="scientific">Chitinilyticum piscinae</name>
    <dbReference type="NCBI Taxonomy" id="2866724"/>
    <lineage>
        <taxon>Bacteria</taxon>
        <taxon>Pseudomonadati</taxon>
        <taxon>Pseudomonadota</taxon>
        <taxon>Betaproteobacteria</taxon>
        <taxon>Neisseriales</taxon>
        <taxon>Chitinibacteraceae</taxon>
        <taxon>Chitinilyticum</taxon>
    </lineage>
</organism>
<protein>
    <recommendedName>
        <fullName evidence="6">Cyclic di-GMP-binding protein</fullName>
    </recommendedName>
    <alternativeName>
        <fullName evidence="6">Cellulose synthase regulatory subunit</fullName>
    </alternativeName>
</protein>